<keyword evidence="2" id="KW-1185">Reference proteome</keyword>
<organism evidence="2 3">
    <name type="scientific">Heligmosomoides polygyrus</name>
    <name type="common">Parasitic roundworm</name>
    <dbReference type="NCBI Taxonomy" id="6339"/>
    <lineage>
        <taxon>Eukaryota</taxon>
        <taxon>Metazoa</taxon>
        <taxon>Ecdysozoa</taxon>
        <taxon>Nematoda</taxon>
        <taxon>Chromadorea</taxon>
        <taxon>Rhabditida</taxon>
        <taxon>Rhabditina</taxon>
        <taxon>Rhabditomorpha</taxon>
        <taxon>Strongyloidea</taxon>
        <taxon>Heligmosomidae</taxon>
        <taxon>Heligmosomoides</taxon>
    </lineage>
</organism>
<reference evidence="3" key="2">
    <citation type="submission" date="2019-09" db="UniProtKB">
        <authorList>
            <consortium name="WormBaseParasite"/>
        </authorList>
    </citation>
    <scope>IDENTIFICATION</scope>
</reference>
<sequence>MWAAAAALGQMAVNWWPIACPAALNNGKPEASTDTLTVHALPAIHLSTHVETLLISNRTADVTSSARTSWHEQATGLYFHDNYRY</sequence>
<dbReference type="EMBL" id="UZAH01030610">
    <property type="protein sequence ID" value="VDP11116.1"/>
    <property type="molecule type" value="Genomic_DNA"/>
</dbReference>
<dbReference type="Proteomes" id="UP000050761">
    <property type="component" value="Unassembled WGS sequence"/>
</dbReference>
<name>A0A183G8U0_HELPZ</name>
<evidence type="ECO:0000313" key="3">
    <source>
        <dbReference type="WBParaSite" id="HPBE_0001831801-mRNA-1"/>
    </source>
</evidence>
<dbReference type="WBParaSite" id="HPBE_0001831801-mRNA-1">
    <property type="protein sequence ID" value="HPBE_0001831801-mRNA-1"/>
    <property type="gene ID" value="HPBE_0001831801"/>
</dbReference>
<dbReference type="AlphaFoldDB" id="A0A183G8U0"/>
<gene>
    <name evidence="1" type="ORF">HPBE_LOCUS18317</name>
</gene>
<proteinExistence type="predicted"/>
<protein>
    <submittedName>
        <fullName evidence="3">Secreted protein</fullName>
    </submittedName>
</protein>
<evidence type="ECO:0000313" key="2">
    <source>
        <dbReference type="Proteomes" id="UP000050761"/>
    </source>
</evidence>
<reference evidence="1 2" key="1">
    <citation type="submission" date="2018-11" db="EMBL/GenBank/DDBJ databases">
        <authorList>
            <consortium name="Pathogen Informatics"/>
        </authorList>
    </citation>
    <scope>NUCLEOTIDE SEQUENCE [LARGE SCALE GENOMIC DNA]</scope>
</reference>
<evidence type="ECO:0000313" key="1">
    <source>
        <dbReference type="EMBL" id="VDP11116.1"/>
    </source>
</evidence>
<accession>A0A183G8U0</accession>
<accession>A0A3P8EV43</accession>